<reference evidence="3" key="1">
    <citation type="journal article" date="2019" name="Int. J. Syst. Evol. Microbiol.">
        <title>The Global Catalogue of Microorganisms (GCM) 10K type strain sequencing project: providing services to taxonomists for standard genome sequencing and annotation.</title>
        <authorList>
            <consortium name="The Broad Institute Genomics Platform"/>
            <consortium name="The Broad Institute Genome Sequencing Center for Infectious Disease"/>
            <person name="Wu L."/>
            <person name="Ma J."/>
        </authorList>
    </citation>
    <scope>NUCLEOTIDE SEQUENCE [LARGE SCALE GENOMIC DNA]</scope>
    <source>
        <strain evidence="3">CCM 7427</strain>
    </source>
</reference>
<dbReference type="EMBL" id="JBHUNP010000001">
    <property type="protein sequence ID" value="MFD2647971.1"/>
    <property type="molecule type" value="Genomic_DNA"/>
</dbReference>
<accession>A0ABW5QKH9</accession>
<keyword evidence="1" id="KW-1133">Transmembrane helix</keyword>
<name>A0ABW5QKH9_9HYPH</name>
<feature type="transmembrane region" description="Helical" evidence="1">
    <location>
        <begin position="93"/>
        <end position="112"/>
    </location>
</feature>
<proteinExistence type="predicted"/>
<sequence length="185" mass="19283">MKTSDERWLARYYFSRASFSVLWVGLALSLGQQHAGLGAALLLIYPLWDAVANAADASRNGGFGRNRTQTINLAVSLATTLAVAATLPVGLGSVLAVFGAWAILSGILQLSTALRRWRVAGAQWAMVLSGAQSALAGAFFIVQAQQAVPAVLPTIAGYAGFGALYFAISGISLALRGRSQQQSAA</sequence>
<feature type="transmembrane region" description="Helical" evidence="1">
    <location>
        <begin position="124"/>
        <end position="143"/>
    </location>
</feature>
<gene>
    <name evidence="2" type="ORF">ACFSX5_09225</name>
</gene>
<keyword evidence="3" id="KW-1185">Reference proteome</keyword>
<comment type="caution">
    <text evidence="2">The sequence shown here is derived from an EMBL/GenBank/DDBJ whole genome shotgun (WGS) entry which is preliminary data.</text>
</comment>
<evidence type="ECO:0000313" key="2">
    <source>
        <dbReference type="EMBL" id="MFD2647971.1"/>
    </source>
</evidence>
<protein>
    <submittedName>
        <fullName evidence="2">DUF308 domain-containing protein</fullName>
    </submittedName>
</protein>
<organism evidence="2 3">
    <name type="scientific">Devosia albogilva</name>
    <dbReference type="NCBI Taxonomy" id="429726"/>
    <lineage>
        <taxon>Bacteria</taxon>
        <taxon>Pseudomonadati</taxon>
        <taxon>Pseudomonadota</taxon>
        <taxon>Alphaproteobacteria</taxon>
        <taxon>Hyphomicrobiales</taxon>
        <taxon>Devosiaceae</taxon>
        <taxon>Devosia</taxon>
    </lineage>
</organism>
<dbReference type="RefSeq" id="WP_386833023.1">
    <property type="nucleotide sequence ID" value="NZ_JBHUNP010000001.1"/>
</dbReference>
<keyword evidence="1" id="KW-0812">Transmembrane</keyword>
<dbReference type="Proteomes" id="UP001597521">
    <property type="component" value="Unassembled WGS sequence"/>
</dbReference>
<evidence type="ECO:0000256" key="1">
    <source>
        <dbReference type="SAM" id="Phobius"/>
    </source>
</evidence>
<keyword evidence="1" id="KW-0472">Membrane</keyword>
<evidence type="ECO:0000313" key="3">
    <source>
        <dbReference type="Proteomes" id="UP001597521"/>
    </source>
</evidence>
<feature type="transmembrane region" description="Helical" evidence="1">
    <location>
        <begin position="155"/>
        <end position="175"/>
    </location>
</feature>